<evidence type="ECO:0000256" key="1">
    <source>
        <dbReference type="ARBA" id="ARBA00022737"/>
    </source>
</evidence>
<organism evidence="3 4">
    <name type="scientific">Panagrellus redivivus</name>
    <name type="common">Microworm</name>
    <dbReference type="NCBI Taxonomy" id="6233"/>
    <lineage>
        <taxon>Eukaryota</taxon>
        <taxon>Metazoa</taxon>
        <taxon>Ecdysozoa</taxon>
        <taxon>Nematoda</taxon>
        <taxon>Chromadorea</taxon>
        <taxon>Rhabditida</taxon>
        <taxon>Tylenchina</taxon>
        <taxon>Panagrolaimomorpha</taxon>
        <taxon>Panagrolaimoidea</taxon>
        <taxon>Panagrolaimidae</taxon>
        <taxon>Panagrellus</taxon>
    </lineage>
</organism>
<feature type="domain" description="DM13" evidence="2">
    <location>
        <begin position="174"/>
        <end position="285"/>
    </location>
</feature>
<dbReference type="InterPro" id="IPR052126">
    <property type="entry name" value="Spindle_Org/Thrombomodulin"/>
</dbReference>
<dbReference type="WBParaSite" id="Pan_g9473.t1">
    <property type="protein sequence ID" value="Pan_g9473.t1"/>
    <property type="gene ID" value="Pan_g9473"/>
</dbReference>
<dbReference type="PANTHER" id="PTHR24036:SF5">
    <property type="entry name" value="THROMBOMODULIN"/>
    <property type="match status" value="1"/>
</dbReference>
<dbReference type="AlphaFoldDB" id="A0A7E5A279"/>
<dbReference type="Proteomes" id="UP000492821">
    <property type="component" value="Unassembled WGS sequence"/>
</dbReference>
<protein>
    <submittedName>
        <fullName evidence="4">DM13 domain-containing protein</fullName>
    </submittedName>
</protein>
<accession>A0A7E5A279</accession>
<name>A0A7E5A279_PANRE</name>
<dbReference type="PROSITE" id="PS51549">
    <property type="entry name" value="DM13"/>
    <property type="match status" value="2"/>
</dbReference>
<reference evidence="4" key="2">
    <citation type="submission" date="2020-10" db="UniProtKB">
        <authorList>
            <consortium name="WormBaseParasite"/>
        </authorList>
    </citation>
    <scope>IDENTIFICATION</scope>
</reference>
<proteinExistence type="predicted"/>
<dbReference type="SMART" id="SM00686">
    <property type="entry name" value="DM13"/>
    <property type="match status" value="1"/>
</dbReference>
<dbReference type="Pfam" id="PF10517">
    <property type="entry name" value="DM13"/>
    <property type="match status" value="1"/>
</dbReference>
<evidence type="ECO:0000313" key="4">
    <source>
        <dbReference type="WBParaSite" id="Pan_g9473.t1"/>
    </source>
</evidence>
<sequence>MRRSSSLHSAFGVTMVLSWRGVVFGVFALLNSVSALDYYGIRLGQLKNSSIGIQGTVYLANATILQIVDFSIDETDDISPRFFFSTDDASNPVSTIYQVFPSPGGDYLRRIPLGSLSSGMEKVRLVVEIPSEVKWQFFGIASQRYWNYFAAIKLNKTAAEPFCCLTNTDSPWRGIAPKHYEAATDPLVVLDHKTVLLPAFNFKGTAPPDGWIYAGKGYQINQHTGKKGLVLGRDRPEKHCALHEDYDGTKDLIVRLADDQTIYDVDYIAVFCYAYSVDFGHVFFKLDPENNPVPAYIPPISETPLKRLPPSPHC</sequence>
<keyword evidence="1" id="KW-0677">Repeat</keyword>
<keyword evidence="3" id="KW-1185">Reference proteome</keyword>
<reference evidence="3" key="1">
    <citation type="journal article" date="2013" name="Genetics">
        <title>The draft genome and transcriptome of Panagrellus redivivus are shaped by the harsh demands of a free-living lifestyle.</title>
        <authorList>
            <person name="Srinivasan J."/>
            <person name="Dillman A.R."/>
            <person name="Macchietto M.G."/>
            <person name="Heikkinen L."/>
            <person name="Lakso M."/>
            <person name="Fracchia K.M."/>
            <person name="Antoshechkin I."/>
            <person name="Mortazavi A."/>
            <person name="Wong G."/>
            <person name="Sternberg P.W."/>
        </authorList>
    </citation>
    <scope>NUCLEOTIDE SEQUENCE [LARGE SCALE GENOMIC DNA]</scope>
    <source>
        <strain evidence="3">MT8872</strain>
    </source>
</reference>
<dbReference type="PANTHER" id="PTHR24036">
    <property type="entry name" value="SKELETOR-RELATED"/>
    <property type="match status" value="1"/>
</dbReference>
<evidence type="ECO:0000259" key="2">
    <source>
        <dbReference type="PROSITE" id="PS51549"/>
    </source>
</evidence>
<evidence type="ECO:0000313" key="3">
    <source>
        <dbReference type="Proteomes" id="UP000492821"/>
    </source>
</evidence>
<dbReference type="InterPro" id="IPR019545">
    <property type="entry name" value="DM13_domain"/>
</dbReference>
<feature type="domain" description="DM13" evidence="2">
    <location>
        <begin position="40"/>
        <end position="155"/>
    </location>
</feature>